<evidence type="ECO:0008006" key="4">
    <source>
        <dbReference type="Google" id="ProtNLM"/>
    </source>
</evidence>
<dbReference type="InterPro" id="IPR029033">
    <property type="entry name" value="His_PPase_superfam"/>
</dbReference>
<gene>
    <name evidence="2" type="ORF">PCOR1329_LOCUS36194</name>
</gene>
<feature type="region of interest" description="Disordered" evidence="1">
    <location>
        <begin position="1"/>
        <end position="57"/>
    </location>
</feature>
<reference evidence="2" key="1">
    <citation type="submission" date="2023-10" db="EMBL/GenBank/DDBJ databases">
        <authorList>
            <person name="Chen Y."/>
            <person name="Shah S."/>
            <person name="Dougan E. K."/>
            <person name="Thang M."/>
            <person name="Chan C."/>
        </authorList>
    </citation>
    <scope>NUCLEOTIDE SEQUENCE [LARGE SCALE GENOMIC DNA]</scope>
</reference>
<keyword evidence="3" id="KW-1185">Reference proteome</keyword>
<dbReference type="EMBL" id="CAUYUJ010014405">
    <property type="protein sequence ID" value="CAK0840854.1"/>
    <property type="molecule type" value="Genomic_DNA"/>
</dbReference>
<dbReference type="SUPFAM" id="SSF53254">
    <property type="entry name" value="Phosphoglycerate mutase-like"/>
    <property type="match status" value="1"/>
</dbReference>
<comment type="caution">
    <text evidence="2">The sequence shown here is derived from an EMBL/GenBank/DDBJ whole genome shotgun (WGS) entry which is preliminary data.</text>
</comment>
<accession>A0ABN9T7L4</accession>
<dbReference type="PROSITE" id="PS00175">
    <property type="entry name" value="PG_MUTASE"/>
    <property type="match status" value="1"/>
</dbReference>
<evidence type="ECO:0000313" key="2">
    <source>
        <dbReference type="EMBL" id="CAK0840854.1"/>
    </source>
</evidence>
<dbReference type="Pfam" id="PF00300">
    <property type="entry name" value="His_Phos_1"/>
    <property type="match status" value="1"/>
</dbReference>
<sequence length="507" mass="56805">MEPADDGLAQGHGAVLEQGEGEGDMSPGLRRDVAMGRTASLPSAPAQRGAGVGPPSSAEEARLLAAVESGSLDKAILALEERRLRLLWERLPDRVVLLRHGESEGNVNKVLYTNKGDSLLELTPRGLQQSREAAERLRGIVGTKPIFVCLSPFERTQQTLLGMYSGGLPEEQVMAVHVEVQIREQEFGNFQEIGLNAKVRAEEKRVGRFYYRRPNAESSADVLDRVSQFWEKLLSDGNDALLLGRGVDYGTCLVVTHGLTIRLLLMRILNWSVETFQTVWNVGNCHHFTLRKDVASRCYRLCDHESYPPRRPWATRPVWVVLRSLRATEETERKLARLERFYNSAEGRDLIDTVHSEAEGGNPGASWTELDRAIDELQNKQLRERSRCYTVVDYLGIPMPRTLHTSEVLARLVPGHDLRGTPDEIMAKAQAPEMEGGPLAPGEVEFIDWWGDLVSYRGKMLRTKSGAEQREQCNKGCLDNGGQEDIASGADQLTRYARSMSKYRENW</sequence>
<dbReference type="PANTHER" id="PTHR46192">
    <property type="entry name" value="BROAD-RANGE ACID PHOSPHATASE DET1"/>
    <property type="match status" value="1"/>
</dbReference>
<evidence type="ECO:0000313" key="3">
    <source>
        <dbReference type="Proteomes" id="UP001189429"/>
    </source>
</evidence>
<dbReference type="Proteomes" id="UP001189429">
    <property type="component" value="Unassembled WGS sequence"/>
</dbReference>
<organism evidence="2 3">
    <name type="scientific">Prorocentrum cordatum</name>
    <dbReference type="NCBI Taxonomy" id="2364126"/>
    <lineage>
        <taxon>Eukaryota</taxon>
        <taxon>Sar</taxon>
        <taxon>Alveolata</taxon>
        <taxon>Dinophyceae</taxon>
        <taxon>Prorocentrales</taxon>
        <taxon>Prorocentraceae</taxon>
        <taxon>Prorocentrum</taxon>
    </lineage>
</organism>
<dbReference type="Gene3D" id="3.40.50.1240">
    <property type="entry name" value="Phosphoglycerate mutase-like"/>
    <property type="match status" value="1"/>
</dbReference>
<dbReference type="InterPro" id="IPR001345">
    <property type="entry name" value="PG/BPGM_mutase_AS"/>
</dbReference>
<dbReference type="SMART" id="SM00855">
    <property type="entry name" value="PGAM"/>
    <property type="match status" value="1"/>
</dbReference>
<name>A0ABN9T7L4_9DINO</name>
<dbReference type="CDD" id="cd07067">
    <property type="entry name" value="HP_PGM_like"/>
    <property type="match status" value="1"/>
</dbReference>
<dbReference type="InterPro" id="IPR013078">
    <property type="entry name" value="His_Pase_superF_clade-1"/>
</dbReference>
<dbReference type="InterPro" id="IPR052765">
    <property type="entry name" value="PGM-Related"/>
</dbReference>
<evidence type="ECO:0000256" key="1">
    <source>
        <dbReference type="SAM" id="MobiDB-lite"/>
    </source>
</evidence>
<protein>
    <recommendedName>
        <fullName evidence="4">Phosphoglycerate mutase (2,3-diphosphoglycerate-dependent)</fullName>
    </recommendedName>
</protein>
<proteinExistence type="predicted"/>